<dbReference type="SUPFAM" id="SSF46785">
    <property type="entry name" value="Winged helix' DNA-binding domain"/>
    <property type="match status" value="1"/>
</dbReference>
<dbReference type="Proteomes" id="UP000582487">
    <property type="component" value="Unassembled WGS sequence"/>
</dbReference>
<feature type="domain" description="Winged helix DNA-binding" evidence="2">
    <location>
        <begin position="82"/>
        <end position="160"/>
    </location>
</feature>
<evidence type="ECO:0000256" key="1">
    <source>
        <dbReference type="SAM" id="MobiDB-lite"/>
    </source>
</evidence>
<dbReference type="Pfam" id="PF13601">
    <property type="entry name" value="HTH_34"/>
    <property type="match status" value="1"/>
</dbReference>
<dbReference type="InterPro" id="IPR011991">
    <property type="entry name" value="ArsR-like_HTH"/>
</dbReference>
<reference evidence="3 4" key="1">
    <citation type="submission" date="2020-04" db="EMBL/GenBank/DDBJ databases">
        <title>Antimicrobial susceptibility and clonality of vaginal-derived multi-drug resistant Mobiluncus isolates in China.</title>
        <authorList>
            <person name="Zhang X."/>
        </authorList>
    </citation>
    <scope>NUCLEOTIDE SEQUENCE [LARGE SCALE GENOMIC DNA]</scope>
    <source>
        <strain evidence="3 4">7</strain>
    </source>
</reference>
<accession>A0A848RVP6</accession>
<dbReference type="InterPro" id="IPR036390">
    <property type="entry name" value="WH_DNA-bd_sf"/>
</dbReference>
<comment type="caution">
    <text evidence="3">The sequence shown here is derived from an EMBL/GenBank/DDBJ whole genome shotgun (WGS) entry which is preliminary data.</text>
</comment>
<dbReference type="AlphaFoldDB" id="A0A848RVP6"/>
<gene>
    <name evidence="3" type="ORF">HHJ74_10650</name>
</gene>
<dbReference type="EMBL" id="JABCUV010000017">
    <property type="protein sequence ID" value="NMW94126.1"/>
    <property type="molecule type" value="Genomic_DNA"/>
</dbReference>
<dbReference type="PANTHER" id="PTHR37318">
    <property type="entry name" value="BSL7504 PROTEIN"/>
    <property type="match status" value="1"/>
</dbReference>
<protein>
    <submittedName>
        <fullName evidence="3">Transcriptional regulator</fullName>
    </submittedName>
</protein>
<dbReference type="InterPro" id="IPR027395">
    <property type="entry name" value="WH_DNA-bd_dom"/>
</dbReference>
<organism evidence="3 4">
    <name type="scientific">Mobiluncus mulieris</name>
    <dbReference type="NCBI Taxonomy" id="2052"/>
    <lineage>
        <taxon>Bacteria</taxon>
        <taxon>Bacillati</taxon>
        <taxon>Actinomycetota</taxon>
        <taxon>Actinomycetes</taxon>
        <taxon>Actinomycetales</taxon>
        <taxon>Actinomycetaceae</taxon>
        <taxon>Mobiluncus</taxon>
    </lineage>
</organism>
<dbReference type="PANTHER" id="PTHR37318:SF1">
    <property type="entry name" value="BSL7504 PROTEIN"/>
    <property type="match status" value="1"/>
</dbReference>
<evidence type="ECO:0000259" key="2">
    <source>
        <dbReference type="Pfam" id="PF13601"/>
    </source>
</evidence>
<evidence type="ECO:0000313" key="3">
    <source>
        <dbReference type="EMBL" id="NMW94126.1"/>
    </source>
</evidence>
<name>A0A848RVP6_9ACTO</name>
<proteinExistence type="predicted"/>
<dbReference type="RefSeq" id="WP_004017151.1">
    <property type="nucleotide sequence ID" value="NZ_JABCUT010000020.1"/>
</dbReference>
<dbReference type="Gene3D" id="1.10.10.10">
    <property type="entry name" value="Winged helix-like DNA-binding domain superfamily/Winged helix DNA-binding domain"/>
    <property type="match status" value="1"/>
</dbReference>
<dbReference type="CDD" id="cd00090">
    <property type="entry name" value="HTH_ARSR"/>
    <property type="match status" value="1"/>
</dbReference>
<feature type="region of interest" description="Disordered" evidence="1">
    <location>
        <begin position="1"/>
        <end position="75"/>
    </location>
</feature>
<evidence type="ECO:0000313" key="4">
    <source>
        <dbReference type="Proteomes" id="UP000582487"/>
    </source>
</evidence>
<dbReference type="InterPro" id="IPR036388">
    <property type="entry name" value="WH-like_DNA-bd_sf"/>
</dbReference>
<feature type="compositionally biased region" description="Gly residues" evidence="1">
    <location>
        <begin position="1"/>
        <end position="10"/>
    </location>
</feature>
<sequence>MMNGTSGAGGVRRIHEAPPVGPGKTPESATHEKEVVQQEPASPPEIAPHETVKPARRNKPGAARQAEATPAKFDELIHSPNRLRIMATLAAVSEIDFATLEENVEITTQLMSKQLKLLAEAGYLEMEKRPEVVGRPRTWVALTPAGRRAYAGHVNALREITQRL</sequence>